<organism evidence="2">
    <name type="scientific">Cyprideis torosa</name>
    <dbReference type="NCBI Taxonomy" id="163714"/>
    <lineage>
        <taxon>Eukaryota</taxon>
        <taxon>Metazoa</taxon>
        <taxon>Ecdysozoa</taxon>
        <taxon>Arthropoda</taxon>
        <taxon>Crustacea</taxon>
        <taxon>Oligostraca</taxon>
        <taxon>Ostracoda</taxon>
        <taxon>Podocopa</taxon>
        <taxon>Podocopida</taxon>
        <taxon>Cytherocopina</taxon>
        <taxon>Cytheroidea</taxon>
        <taxon>Cytherideidae</taxon>
        <taxon>Cyprideis</taxon>
    </lineage>
</organism>
<accession>A0A7R8WZE2</accession>
<dbReference type="PANTHER" id="PTHR36842:SF1">
    <property type="entry name" value="PROTEIN TOLB"/>
    <property type="match status" value="1"/>
</dbReference>
<protein>
    <submittedName>
        <fullName evidence="2">Uncharacterized protein</fullName>
    </submittedName>
</protein>
<dbReference type="EMBL" id="OB744854">
    <property type="protein sequence ID" value="CAD7239859.1"/>
    <property type="molecule type" value="Genomic_DNA"/>
</dbReference>
<proteinExistence type="inferred from homology"/>
<dbReference type="OrthoDB" id="10256793at2759"/>
<dbReference type="InterPro" id="IPR011659">
    <property type="entry name" value="WD40"/>
</dbReference>
<evidence type="ECO:0000256" key="1">
    <source>
        <dbReference type="ARBA" id="ARBA00009820"/>
    </source>
</evidence>
<sequence>MALTLSRSGNPEIYVRDRATGRTEQITQHWSIDTEPVWSPDGKYIYFTSDRGGRPQIYRVSPAGGTPERVTLEGDYNARASVSPDGRRIAVAQGRGNEYRIAVWDIETERFSILTPGTLDESPSFAPNGSMILYATREGTRGVLSAVSADGNVRQRLILSDGDVREPAWSP</sequence>
<name>A0A7R8WZE2_9CRUS</name>
<dbReference type="SUPFAM" id="SSF69304">
    <property type="entry name" value="Tricorn protease N-terminal domain"/>
    <property type="match status" value="1"/>
</dbReference>
<evidence type="ECO:0000313" key="2">
    <source>
        <dbReference type="EMBL" id="CAD7239859.1"/>
    </source>
</evidence>
<reference evidence="2" key="1">
    <citation type="submission" date="2020-11" db="EMBL/GenBank/DDBJ databases">
        <authorList>
            <person name="Tran Van P."/>
        </authorList>
    </citation>
    <scope>NUCLEOTIDE SEQUENCE</scope>
</reference>
<dbReference type="PANTHER" id="PTHR36842">
    <property type="entry name" value="PROTEIN TOLB HOMOLOG"/>
    <property type="match status" value="1"/>
</dbReference>
<dbReference type="Gene3D" id="2.120.10.30">
    <property type="entry name" value="TolB, C-terminal domain"/>
    <property type="match status" value="1"/>
</dbReference>
<dbReference type="InterPro" id="IPR011042">
    <property type="entry name" value="6-blade_b-propeller_TolB-like"/>
</dbReference>
<gene>
    <name evidence="2" type="ORF">CTOB1V02_LOCUS17674</name>
</gene>
<dbReference type="AlphaFoldDB" id="A0A7R8WZE2"/>
<dbReference type="Pfam" id="PF07676">
    <property type="entry name" value="PD40"/>
    <property type="match status" value="3"/>
</dbReference>
<feature type="non-terminal residue" evidence="2">
    <location>
        <position position="171"/>
    </location>
</feature>
<comment type="similarity">
    <text evidence="1">Belongs to the TolB family.</text>
</comment>